<sequence length="673" mass="71927">MSDNLLRIGTSAVLANSTLLNTTSNNIANINTPGYVRQRTEFEAEQLGLGVGRGTTERLVSEFTLKQLRRDTSNYSFAQQYVSEANRVDALFSNPANSIATGVNDLFKQFQIANNEPATLANRQLIIGSSQALLDKFSTLSSLVLDQENFVNQQLDIYTSETNGYIKQIADLNLEIASFGTGAARPVPLDLLDKRDFAIQKLAEMVEIKTLDSANGEKLVFLGTGQSLVVERGQFNLMTLRGDPDPTQRELKLQLSARSSIERDIDIEAVGGKIGGLLEFREEILIPTQNRLGQLALSMTDAINSQNRLGMNLNGEIGGDLFTLPVSEGYDFASNAGTGFVSVAIEPGKGNSLPPNDFLLTVTAADEITLQALDAKGNVIAGSDKVVSGLTFPVTINSADAADDLYGLEITIDGAPAVGDQFELKPLSVASRTLQLATTRPEDVALASPVRTEFTVANLGNAQVEGLTVTDTTPATLPDYGFDTPSGLINGPWTMTYTGGDTFEIVDNLGNPVATAAFGSNQYQDVFAQAGVDVGFDFSVTGVPAVGDTFSISFNDGGFNDNRNGLALSALQTDKTTRLNPLSAPDSANAVNFNQSYAEMVSLIGERTSQARNNEAASKALLDQTTAWYESLSGVSLDEEASNLVRFQQTYAAAAKIISTSQTVFDTLLASVR</sequence>
<dbReference type="GO" id="GO:0044780">
    <property type="term" value="P:bacterial-type flagellum assembly"/>
    <property type="evidence" value="ECO:0007669"/>
    <property type="project" value="InterPro"/>
</dbReference>
<dbReference type="GO" id="GO:0005576">
    <property type="term" value="C:extracellular region"/>
    <property type="evidence" value="ECO:0007669"/>
    <property type="project" value="UniProtKB-SubCell"/>
</dbReference>
<dbReference type="EMBL" id="OBEB01000006">
    <property type="protein sequence ID" value="SNY55940.1"/>
    <property type="molecule type" value="Genomic_DNA"/>
</dbReference>
<comment type="subcellular location">
    <subcellularLocation>
        <location evidence="1">Bacterial flagellum</location>
    </subcellularLocation>
    <subcellularLocation>
        <location evidence="2">Secreted</location>
    </subcellularLocation>
</comment>
<comment type="similarity">
    <text evidence="3">Belongs to the flagella basal body rod proteins family.</text>
</comment>
<evidence type="ECO:0000313" key="11">
    <source>
        <dbReference type="Proteomes" id="UP000219353"/>
    </source>
</evidence>
<feature type="domain" description="Flagellar hook-associated protein FlgK helical" evidence="9">
    <location>
        <begin position="86"/>
        <end position="322"/>
    </location>
</feature>
<keyword evidence="5" id="KW-0964">Secreted</keyword>
<dbReference type="PANTHER" id="PTHR30033:SF1">
    <property type="entry name" value="FLAGELLAR HOOK-ASSOCIATED PROTEIN 1"/>
    <property type="match status" value="1"/>
</dbReference>
<evidence type="ECO:0000256" key="2">
    <source>
        <dbReference type="ARBA" id="ARBA00004613"/>
    </source>
</evidence>
<name>A0A285J6I4_9GAMM</name>
<protein>
    <recommendedName>
        <fullName evidence="4">Flagellar hook-associated protein 1</fullName>
    </recommendedName>
</protein>
<feature type="domain" description="Flagellar basal-body/hook protein C-terminal" evidence="8">
    <location>
        <begin position="632"/>
        <end position="669"/>
    </location>
</feature>
<dbReference type="Pfam" id="PF22638">
    <property type="entry name" value="FlgK_D1"/>
    <property type="match status" value="1"/>
</dbReference>
<dbReference type="PROSITE" id="PS00588">
    <property type="entry name" value="FLAGELLA_BB_ROD"/>
    <property type="match status" value="1"/>
</dbReference>
<dbReference type="GO" id="GO:0005198">
    <property type="term" value="F:structural molecule activity"/>
    <property type="evidence" value="ECO:0007669"/>
    <property type="project" value="InterPro"/>
</dbReference>
<dbReference type="PANTHER" id="PTHR30033">
    <property type="entry name" value="FLAGELLAR HOOK-ASSOCIATED PROTEIN 1"/>
    <property type="match status" value="1"/>
</dbReference>
<evidence type="ECO:0000313" key="10">
    <source>
        <dbReference type="EMBL" id="SNY55940.1"/>
    </source>
</evidence>
<evidence type="ECO:0000256" key="1">
    <source>
        <dbReference type="ARBA" id="ARBA00004365"/>
    </source>
</evidence>
<gene>
    <name evidence="10" type="ORF">SAMN06297280_3021</name>
</gene>
<evidence type="ECO:0000256" key="4">
    <source>
        <dbReference type="ARBA" id="ARBA00016244"/>
    </source>
</evidence>
<reference evidence="11" key="1">
    <citation type="submission" date="2017-09" db="EMBL/GenBank/DDBJ databases">
        <authorList>
            <person name="Varghese N."/>
            <person name="Submissions S."/>
        </authorList>
    </citation>
    <scope>NUCLEOTIDE SEQUENCE [LARGE SCALE GENOMIC DNA]</scope>
    <source>
        <strain evidence="11">CGMCC 1.12461</strain>
    </source>
</reference>
<dbReference type="Pfam" id="PF00460">
    <property type="entry name" value="Flg_bb_rod"/>
    <property type="match status" value="1"/>
</dbReference>
<dbReference type="InterPro" id="IPR010930">
    <property type="entry name" value="Flg_bb/hook_C_dom"/>
</dbReference>
<dbReference type="Pfam" id="PF06429">
    <property type="entry name" value="Flg_bbr_C"/>
    <property type="match status" value="1"/>
</dbReference>
<dbReference type="InterPro" id="IPR002371">
    <property type="entry name" value="FlgK"/>
</dbReference>
<proteinExistence type="inferred from homology"/>
<keyword evidence="10" id="KW-0969">Cilium</keyword>
<dbReference type="SUPFAM" id="SSF64518">
    <property type="entry name" value="Phase 1 flagellin"/>
    <property type="match status" value="2"/>
</dbReference>
<dbReference type="RefSeq" id="WP_097112210.1">
    <property type="nucleotide sequence ID" value="NZ_OBEB01000006.1"/>
</dbReference>
<keyword evidence="11" id="KW-1185">Reference proteome</keyword>
<keyword evidence="6" id="KW-0975">Bacterial flagellum</keyword>
<evidence type="ECO:0000259" key="7">
    <source>
        <dbReference type="Pfam" id="PF00460"/>
    </source>
</evidence>
<evidence type="ECO:0000259" key="8">
    <source>
        <dbReference type="Pfam" id="PF06429"/>
    </source>
</evidence>
<dbReference type="InterPro" id="IPR019776">
    <property type="entry name" value="Flagellar_basal_body_rod_CS"/>
</dbReference>
<evidence type="ECO:0000259" key="9">
    <source>
        <dbReference type="Pfam" id="PF22638"/>
    </source>
</evidence>
<evidence type="ECO:0000256" key="5">
    <source>
        <dbReference type="ARBA" id="ARBA00022525"/>
    </source>
</evidence>
<accession>A0A285J6I4</accession>
<dbReference type="Proteomes" id="UP000219353">
    <property type="component" value="Unassembled WGS sequence"/>
</dbReference>
<keyword evidence="10" id="KW-0282">Flagellum</keyword>
<dbReference type="AlphaFoldDB" id="A0A285J6I4"/>
<dbReference type="GO" id="GO:0009424">
    <property type="term" value="C:bacterial-type flagellum hook"/>
    <property type="evidence" value="ECO:0007669"/>
    <property type="project" value="InterPro"/>
</dbReference>
<keyword evidence="10" id="KW-0966">Cell projection</keyword>
<organism evidence="10 11">
    <name type="scientific">Arsukibacterium tuosuense</name>
    <dbReference type="NCBI Taxonomy" id="1323745"/>
    <lineage>
        <taxon>Bacteria</taxon>
        <taxon>Pseudomonadati</taxon>
        <taxon>Pseudomonadota</taxon>
        <taxon>Gammaproteobacteria</taxon>
        <taxon>Chromatiales</taxon>
        <taxon>Chromatiaceae</taxon>
        <taxon>Arsukibacterium</taxon>
    </lineage>
</organism>
<dbReference type="PRINTS" id="PR01005">
    <property type="entry name" value="FLGHOOKAP1"/>
</dbReference>
<evidence type="ECO:0000256" key="3">
    <source>
        <dbReference type="ARBA" id="ARBA00009677"/>
    </source>
</evidence>
<dbReference type="InterPro" id="IPR001444">
    <property type="entry name" value="Flag_bb_rod_N"/>
</dbReference>
<evidence type="ECO:0000256" key="6">
    <source>
        <dbReference type="ARBA" id="ARBA00023143"/>
    </source>
</evidence>
<dbReference type="OrthoDB" id="9802553at2"/>
<dbReference type="InterPro" id="IPR053927">
    <property type="entry name" value="FlgK_helical"/>
</dbReference>
<feature type="domain" description="Flagellar basal body rod protein N-terminal" evidence="7">
    <location>
        <begin position="6"/>
        <end position="35"/>
    </location>
</feature>
<dbReference type="NCBIfam" id="TIGR02492">
    <property type="entry name" value="flgK_ends"/>
    <property type="match status" value="1"/>
</dbReference>